<organism evidence="2 3">
    <name type="scientific">Sphingomonas parva</name>
    <dbReference type="NCBI Taxonomy" id="2555898"/>
    <lineage>
        <taxon>Bacteria</taxon>
        <taxon>Pseudomonadati</taxon>
        <taxon>Pseudomonadota</taxon>
        <taxon>Alphaproteobacteria</taxon>
        <taxon>Sphingomonadales</taxon>
        <taxon>Sphingomonadaceae</taxon>
        <taxon>Sphingomonas</taxon>
    </lineage>
</organism>
<evidence type="ECO:0000256" key="1">
    <source>
        <dbReference type="SAM" id="Phobius"/>
    </source>
</evidence>
<keyword evidence="3" id="KW-1185">Reference proteome</keyword>
<evidence type="ECO:0000313" key="3">
    <source>
        <dbReference type="Proteomes" id="UP000298213"/>
    </source>
</evidence>
<dbReference type="EMBL" id="SPDV01000007">
    <property type="protein sequence ID" value="TFI59458.1"/>
    <property type="molecule type" value="Genomic_DNA"/>
</dbReference>
<dbReference type="AlphaFoldDB" id="A0A4Y8ZTU2"/>
<dbReference type="Proteomes" id="UP000298213">
    <property type="component" value="Unassembled WGS sequence"/>
</dbReference>
<gene>
    <name evidence="2" type="ORF">E2493_04505</name>
</gene>
<reference evidence="2 3" key="1">
    <citation type="submission" date="2019-03" db="EMBL/GenBank/DDBJ databases">
        <title>Genome sequence of Sphingomonas sp. 17J27-24.</title>
        <authorList>
            <person name="Kim M."/>
            <person name="Maeng S."/>
            <person name="Sathiyaraj S."/>
        </authorList>
    </citation>
    <scope>NUCLEOTIDE SEQUENCE [LARGE SCALE GENOMIC DNA]</scope>
    <source>
        <strain evidence="2 3">17J27-24</strain>
    </source>
</reference>
<keyword evidence="1" id="KW-0472">Membrane</keyword>
<feature type="transmembrane region" description="Helical" evidence="1">
    <location>
        <begin position="12"/>
        <end position="30"/>
    </location>
</feature>
<evidence type="ECO:0008006" key="4">
    <source>
        <dbReference type="Google" id="ProtNLM"/>
    </source>
</evidence>
<keyword evidence="1" id="KW-0812">Transmembrane</keyword>
<protein>
    <recommendedName>
        <fullName evidence="4">META domain-containing protein</fullName>
    </recommendedName>
</protein>
<name>A0A4Y8ZTU2_9SPHN</name>
<proteinExistence type="predicted"/>
<keyword evidence="1" id="KW-1133">Transmembrane helix</keyword>
<dbReference type="OrthoDB" id="7410492at2"/>
<evidence type="ECO:0000313" key="2">
    <source>
        <dbReference type="EMBL" id="TFI59458.1"/>
    </source>
</evidence>
<accession>A0A4Y8ZTU2</accession>
<comment type="caution">
    <text evidence="2">The sequence shown here is derived from an EMBL/GenBank/DDBJ whole genome shotgun (WGS) entry which is preliminary data.</text>
</comment>
<sequence>MAGREGGRNWRIVFVAALLLGALLLSLLGLTDPSGRWRPWIALLAPEEDGSWLAVTIDGRPAEGFRVSITGGRVAGGRDGCNDWAFAAPDPSGGRTIDTILVACPEDDPLRESYWRLVQEGHVALRGDGRLRLAGDGHQALFRRCAWRTERIHNETRHSETRVCAPV</sequence>
<dbReference type="RefSeq" id="WP_135084150.1">
    <property type="nucleotide sequence ID" value="NZ_SPDV01000007.1"/>
</dbReference>